<dbReference type="PANTHER" id="PTHR47550:SF1">
    <property type="entry name" value="DUAL SPECIFICITY PROTEIN PHOSPHATASE PPS1"/>
    <property type="match status" value="1"/>
</dbReference>
<dbReference type="GO" id="GO:0033260">
    <property type="term" value="P:nuclear DNA replication"/>
    <property type="evidence" value="ECO:0007669"/>
    <property type="project" value="TreeGrafter"/>
</dbReference>
<dbReference type="InterPro" id="IPR053239">
    <property type="entry name" value="Dual_spec_PTase"/>
</dbReference>
<feature type="region of interest" description="Disordered" evidence="3">
    <location>
        <begin position="145"/>
        <end position="165"/>
    </location>
</feature>
<evidence type="ECO:0000259" key="5">
    <source>
        <dbReference type="PROSITE" id="PS50056"/>
    </source>
</evidence>
<feature type="domain" description="Tyrosine specific protein phosphatases" evidence="5">
    <location>
        <begin position="976"/>
        <end position="1041"/>
    </location>
</feature>
<dbReference type="Proteomes" id="UP001378960">
    <property type="component" value="Unassembled WGS sequence"/>
</dbReference>
<evidence type="ECO:0000313" key="7">
    <source>
        <dbReference type="Proteomes" id="UP001378960"/>
    </source>
</evidence>
<dbReference type="GO" id="GO:0005634">
    <property type="term" value="C:nucleus"/>
    <property type="evidence" value="ECO:0007669"/>
    <property type="project" value="GOC"/>
</dbReference>
<dbReference type="AlphaFoldDB" id="A0AAV5R478"/>
<dbReference type="Pfam" id="PF00782">
    <property type="entry name" value="DSPc"/>
    <property type="match status" value="1"/>
</dbReference>
<name>A0AAV5R478_PICKL</name>
<dbReference type="InterPro" id="IPR029021">
    <property type="entry name" value="Prot-tyrosine_phosphatase-like"/>
</dbReference>
<evidence type="ECO:0000313" key="6">
    <source>
        <dbReference type="EMBL" id="GMM46097.1"/>
    </source>
</evidence>
<dbReference type="PROSITE" id="PS00383">
    <property type="entry name" value="TYR_PHOSPHATASE_1"/>
    <property type="match status" value="1"/>
</dbReference>
<keyword evidence="2" id="KW-0904">Protein phosphatase</keyword>
<protein>
    <submittedName>
        <fullName evidence="6">Tyrosine/serine/threonine protein phosphatase</fullName>
    </submittedName>
</protein>
<dbReference type="PROSITE" id="PS50054">
    <property type="entry name" value="TYR_PHOSPHATASE_DUAL"/>
    <property type="match status" value="1"/>
</dbReference>
<evidence type="ECO:0000256" key="3">
    <source>
        <dbReference type="SAM" id="MobiDB-lite"/>
    </source>
</evidence>
<feature type="compositionally biased region" description="Low complexity" evidence="3">
    <location>
        <begin position="28"/>
        <end position="39"/>
    </location>
</feature>
<dbReference type="GO" id="GO:0008138">
    <property type="term" value="F:protein tyrosine/serine/threonine phosphatase activity"/>
    <property type="evidence" value="ECO:0007669"/>
    <property type="project" value="TreeGrafter"/>
</dbReference>
<dbReference type="InterPro" id="IPR000340">
    <property type="entry name" value="Dual-sp_phosphatase_cat-dom"/>
</dbReference>
<reference evidence="6 7" key="1">
    <citation type="journal article" date="2023" name="Elife">
        <title>Identification of key yeast species and microbe-microbe interactions impacting larval growth of Drosophila in the wild.</title>
        <authorList>
            <person name="Mure A."/>
            <person name="Sugiura Y."/>
            <person name="Maeda R."/>
            <person name="Honda K."/>
            <person name="Sakurai N."/>
            <person name="Takahashi Y."/>
            <person name="Watada M."/>
            <person name="Katoh T."/>
            <person name="Gotoh A."/>
            <person name="Gotoh Y."/>
            <person name="Taniguchi I."/>
            <person name="Nakamura K."/>
            <person name="Hayashi T."/>
            <person name="Katayama T."/>
            <person name="Uemura T."/>
            <person name="Hattori Y."/>
        </authorList>
    </citation>
    <scope>NUCLEOTIDE SEQUENCE [LARGE SCALE GENOMIC DNA]</scope>
    <source>
        <strain evidence="6 7">PK-24</strain>
    </source>
</reference>
<dbReference type="EMBL" id="BTGB01000003">
    <property type="protein sequence ID" value="GMM46097.1"/>
    <property type="molecule type" value="Genomic_DNA"/>
</dbReference>
<dbReference type="InterPro" id="IPR020422">
    <property type="entry name" value="TYR_PHOSPHATASE_DUAL_dom"/>
</dbReference>
<keyword evidence="7" id="KW-1185">Reference proteome</keyword>
<sequence length="1075" mass="124491">MSDLTIDTYPIELDSTPKMSHENGNGNGNNKNKSNDNSDVSTAVPKTWNDNNVTNVTNGTIPMINISEEIIIDEENEESTIEDRIIVELSTPNKLQSVSTSLSSSTSSVYEKPPTSLQKEIICEETFLEDNEINDDLSDEFELSNTPRKIEQRRSSKRAMSSSNENDEMFKFKSRIKLNSPNKLEFNPFINQFDNFINHKSLPSLIYCKLLSIDEVINYLNQTYNRKLPEVEKVFPWLHGIHKHNYGQISFLSNTLYPTNDKPKIIKFEKPASSNNINPLDDLDEKINTEGEEGTIEEEDDDDVNKLMQTPDVRFLIPIRSCNSNGEASSEFTNIITESCGFIRGSIIPEDILIPYSSIINLEGYLQKNLPRIVFEQYHIETIITDCIITHLIPVFRDVDPVVGINLRNFHIQVSKISHVSDFIVYCFNKEDHKFNMDIEDKDFFINNKCKCVSLSRLLHIAQLAYQYQHKEILKPYTNMKLLNDKKYNTFILRENDINKLDESNVICIPILSENSSNKIQNELCSNYDINVFNNWDSNYLYRERLEISKMSTATPIKGSIWIGNITDYECLQIQLNNQNIRDIISDEEVGNMLNNQQKCPIYCNEDNTIVRLRKNDFRECNGDSNKLDELLITKPKKIWRMYIKCIEESRIPTLKQLRIIYENYLECDYINIEFPPSGSLTMADMSDDEILSIINICKFCYYICDDNFPCLIYCSDGYTESSLLILCYLMYSEKISLDESILKLHKDYGRPFFIFKTDYLLLQKLEIIMNKFSPLNKNDDDEIETRESFKFEEDKRMLRSLLLLMPKGKNIGTVGGNNQSSFITPTGHHIVQLRGNNNNNNNNNNNKNAVGNTFGKSSMFSGNSVKVNNTKIMETSKSIFEEVSGSLPSRILKHLYLGSLNHAESLIMLNKLGIEYIVSVGENVNWIEKFKYNKNIKDNGNIEYEFNDKNLNIKKLLIINELSDDGMSTITLSLKNSLELINECYEKDSKILVHCQVGVSRSATVCICEVMKRLNLSICRAYLFVRVRRLNVIIQPNLKLMYELNKWEENFNKREVEWYVLCREIYNLNRSYIK</sequence>
<feature type="domain" description="Tyrosine-protein phosphatase" evidence="4">
    <location>
        <begin position="888"/>
        <end position="1054"/>
    </location>
</feature>
<dbReference type="SMART" id="SM00195">
    <property type="entry name" value="DSPc"/>
    <property type="match status" value="1"/>
</dbReference>
<gene>
    <name evidence="6" type="ORF">DAPK24_026720</name>
</gene>
<dbReference type="PANTHER" id="PTHR47550">
    <property type="entry name" value="DUAL SPECIFICITY PROTEIN PHOSPHATASE PPS1"/>
    <property type="match status" value="1"/>
</dbReference>
<comment type="caution">
    <text evidence="6">The sequence shown here is derived from an EMBL/GenBank/DDBJ whole genome shotgun (WGS) entry which is preliminary data.</text>
</comment>
<evidence type="ECO:0000256" key="1">
    <source>
        <dbReference type="ARBA" id="ARBA00022801"/>
    </source>
</evidence>
<keyword evidence="1" id="KW-0378">Hydrolase</keyword>
<dbReference type="InterPro" id="IPR000387">
    <property type="entry name" value="Tyr_Pase_dom"/>
</dbReference>
<dbReference type="PROSITE" id="PS50056">
    <property type="entry name" value="TYR_PHOSPHATASE_2"/>
    <property type="match status" value="1"/>
</dbReference>
<feature type="region of interest" description="Disordered" evidence="3">
    <location>
        <begin position="1"/>
        <end position="53"/>
    </location>
</feature>
<accession>A0AAV5R478</accession>
<dbReference type="InterPro" id="IPR016130">
    <property type="entry name" value="Tyr_Pase_AS"/>
</dbReference>
<proteinExistence type="predicted"/>
<evidence type="ECO:0000256" key="2">
    <source>
        <dbReference type="ARBA" id="ARBA00022912"/>
    </source>
</evidence>
<dbReference type="Gene3D" id="3.90.190.10">
    <property type="entry name" value="Protein tyrosine phosphatase superfamily"/>
    <property type="match status" value="2"/>
</dbReference>
<dbReference type="SUPFAM" id="SSF52799">
    <property type="entry name" value="(Phosphotyrosine protein) phosphatases II"/>
    <property type="match status" value="2"/>
</dbReference>
<evidence type="ECO:0000259" key="4">
    <source>
        <dbReference type="PROSITE" id="PS50054"/>
    </source>
</evidence>
<organism evidence="6 7">
    <name type="scientific">Pichia kluyveri</name>
    <name type="common">Yeast</name>
    <dbReference type="NCBI Taxonomy" id="36015"/>
    <lineage>
        <taxon>Eukaryota</taxon>
        <taxon>Fungi</taxon>
        <taxon>Dikarya</taxon>
        <taxon>Ascomycota</taxon>
        <taxon>Saccharomycotina</taxon>
        <taxon>Pichiomycetes</taxon>
        <taxon>Pichiales</taxon>
        <taxon>Pichiaceae</taxon>
        <taxon>Pichia</taxon>
    </lineage>
</organism>